<sequence>MIDRRRPELAPYRVPERPSVGNRWSASAWIFVRRGGTSQLAAGGLLGGSQAGARVSYRLNRDSARPLALSGRVYAPLGSLEASEAAFGVSWKPVAGLPVEVLAERRQALGPDGRSAFSLIAYGGVSERPVLGPVQLDAYAQGGVVGLKSRDFFADGSALLTAPLVPSGRVKAGLGVWGAAQPGLSRLDIGPHVSARLSPVRARLTAEWRLRVAGSAKPASGPALTLSADF</sequence>
<dbReference type="AlphaFoldDB" id="A0A2U2J2J2"/>
<name>A0A2U2J2J2_9SPHN</name>
<dbReference type="Proteomes" id="UP000245916">
    <property type="component" value="Unassembled WGS sequence"/>
</dbReference>
<evidence type="ECO:0008006" key="3">
    <source>
        <dbReference type="Google" id="ProtNLM"/>
    </source>
</evidence>
<organism evidence="1 2">
    <name type="scientific">Allosphingosinicella humi</name>
    <dbReference type="NCBI Taxonomy" id="2068657"/>
    <lineage>
        <taxon>Bacteria</taxon>
        <taxon>Pseudomonadati</taxon>
        <taxon>Pseudomonadota</taxon>
        <taxon>Alphaproteobacteria</taxon>
        <taxon>Sphingomonadales</taxon>
        <taxon>Sphingomonadaceae</taxon>
        <taxon>Allosphingosinicella</taxon>
    </lineage>
</organism>
<evidence type="ECO:0000313" key="2">
    <source>
        <dbReference type="Proteomes" id="UP000245916"/>
    </source>
</evidence>
<comment type="caution">
    <text evidence="1">The sequence shown here is derived from an EMBL/GenBank/DDBJ whole genome shotgun (WGS) entry which is preliminary data.</text>
</comment>
<dbReference type="EMBL" id="QFFF01000001">
    <property type="protein sequence ID" value="PWG02557.1"/>
    <property type="molecule type" value="Genomic_DNA"/>
</dbReference>
<proteinExistence type="predicted"/>
<accession>A0A2U2J2J2</accession>
<gene>
    <name evidence="1" type="ORF">DF286_06520</name>
</gene>
<protein>
    <recommendedName>
        <fullName evidence="3">Haemolysin activator HlyB C-terminal domain-containing protein</fullName>
    </recommendedName>
</protein>
<evidence type="ECO:0000313" key="1">
    <source>
        <dbReference type="EMBL" id="PWG02557.1"/>
    </source>
</evidence>
<keyword evidence="2" id="KW-1185">Reference proteome</keyword>
<reference evidence="1 2" key="1">
    <citation type="submission" date="2018-05" db="EMBL/GenBank/DDBJ databases">
        <title>Genome of Sphingosinicella humi QZX222.</title>
        <authorList>
            <person name="Qiao Z."/>
            <person name="Wang G."/>
        </authorList>
    </citation>
    <scope>NUCLEOTIDE SEQUENCE [LARGE SCALE GENOMIC DNA]</scope>
    <source>
        <strain evidence="1 2">QZX222</strain>
    </source>
</reference>